<accession>A0AAP0I2L9</accession>
<name>A0AAP0I2L9_9MAGN</name>
<proteinExistence type="predicted"/>
<dbReference type="InterPro" id="IPR026960">
    <property type="entry name" value="RVT-Znf"/>
</dbReference>
<evidence type="ECO:0000259" key="1">
    <source>
        <dbReference type="Pfam" id="PF13966"/>
    </source>
</evidence>
<gene>
    <name evidence="2" type="ORF">Scep_023045</name>
</gene>
<reference evidence="2 3" key="1">
    <citation type="submission" date="2024-01" db="EMBL/GenBank/DDBJ databases">
        <title>Genome assemblies of Stephania.</title>
        <authorList>
            <person name="Yang L."/>
        </authorList>
    </citation>
    <scope>NUCLEOTIDE SEQUENCE [LARGE SCALE GENOMIC DNA]</scope>
    <source>
        <strain evidence="2">JXDWG</strain>
        <tissue evidence="2">Leaf</tissue>
    </source>
</reference>
<organism evidence="2 3">
    <name type="scientific">Stephania cephalantha</name>
    <dbReference type="NCBI Taxonomy" id="152367"/>
    <lineage>
        <taxon>Eukaryota</taxon>
        <taxon>Viridiplantae</taxon>
        <taxon>Streptophyta</taxon>
        <taxon>Embryophyta</taxon>
        <taxon>Tracheophyta</taxon>
        <taxon>Spermatophyta</taxon>
        <taxon>Magnoliopsida</taxon>
        <taxon>Ranunculales</taxon>
        <taxon>Menispermaceae</taxon>
        <taxon>Menispermoideae</taxon>
        <taxon>Cissampelideae</taxon>
        <taxon>Stephania</taxon>
    </lineage>
</organism>
<dbReference type="Proteomes" id="UP001419268">
    <property type="component" value="Unassembled WGS sequence"/>
</dbReference>
<evidence type="ECO:0000313" key="2">
    <source>
        <dbReference type="EMBL" id="KAK9106201.1"/>
    </source>
</evidence>
<evidence type="ECO:0000313" key="3">
    <source>
        <dbReference type="Proteomes" id="UP001419268"/>
    </source>
</evidence>
<protein>
    <recommendedName>
        <fullName evidence="1">Reverse transcriptase zinc-binding domain-containing protein</fullName>
    </recommendedName>
</protein>
<dbReference type="Pfam" id="PF13966">
    <property type="entry name" value="zf-RVT"/>
    <property type="match status" value="1"/>
</dbReference>
<dbReference type="AlphaFoldDB" id="A0AAP0I2L9"/>
<feature type="domain" description="Reverse transcriptase zinc-binding" evidence="1">
    <location>
        <begin position="48"/>
        <end position="102"/>
    </location>
</feature>
<keyword evidence="3" id="KW-1185">Reference proteome</keyword>
<sequence>MSIDAETEGNSKISSLVDLLKITAIPPPSSSRSTDQCYWGESISGKLTVSSAYNLIKGRGKALSLRPWLLVWRWVGPDRVKFFLWLVLHNALLTNSERFRQHMCDTKL</sequence>
<comment type="caution">
    <text evidence="2">The sequence shown here is derived from an EMBL/GenBank/DDBJ whole genome shotgun (WGS) entry which is preliminary data.</text>
</comment>
<dbReference type="EMBL" id="JBBNAG010000009">
    <property type="protein sequence ID" value="KAK9106201.1"/>
    <property type="molecule type" value="Genomic_DNA"/>
</dbReference>